<keyword evidence="4" id="KW-1185">Reference proteome</keyword>
<dbReference type="AlphaFoldDB" id="A0A9P8XUL0"/>
<dbReference type="PANTHER" id="PTHR35567">
    <property type="entry name" value="MALATE DEHYDROGENASE (AFU_ORTHOLOGUE AFUA_2G13800)"/>
    <property type="match status" value="1"/>
</dbReference>
<dbReference type="OrthoDB" id="1859733at2759"/>
<feature type="signal peptide" evidence="2">
    <location>
        <begin position="1"/>
        <end position="17"/>
    </location>
</feature>
<organism evidence="3 4">
    <name type="scientific">Microdochium trichocladiopsis</name>
    <dbReference type="NCBI Taxonomy" id="1682393"/>
    <lineage>
        <taxon>Eukaryota</taxon>
        <taxon>Fungi</taxon>
        <taxon>Dikarya</taxon>
        <taxon>Ascomycota</taxon>
        <taxon>Pezizomycotina</taxon>
        <taxon>Sordariomycetes</taxon>
        <taxon>Xylariomycetidae</taxon>
        <taxon>Xylariales</taxon>
        <taxon>Microdochiaceae</taxon>
        <taxon>Microdochium</taxon>
    </lineage>
</organism>
<comment type="caution">
    <text evidence="3">The sequence shown here is derived from an EMBL/GenBank/DDBJ whole genome shotgun (WGS) entry which is preliminary data.</text>
</comment>
<evidence type="ECO:0000256" key="1">
    <source>
        <dbReference type="SAM" id="MobiDB-lite"/>
    </source>
</evidence>
<proteinExistence type="predicted"/>
<evidence type="ECO:0000313" key="4">
    <source>
        <dbReference type="Proteomes" id="UP000756346"/>
    </source>
</evidence>
<evidence type="ECO:0008006" key="5">
    <source>
        <dbReference type="Google" id="ProtNLM"/>
    </source>
</evidence>
<evidence type="ECO:0000313" key="3">
    <source>
        <dbReference type="EMBL" id="KAH7016214.1"/>
    </source>
</evidence>
<dbReference type="RefSeq" id="XP_046005838.1">
    <property type="nucleotide sequence ID" value="XM_046161277.1"/>
</dbReference>
<reference evidence="3" key="1">
    <citation type="journal article" date="2021" name="Nat. Commun.">
        <title>Genetic determinants of endophytism in the Arabidopsis root mycobiome.</title>
        <authorList>
            <person name="Mesny F."/>
            <person name="Miyauchi S."/>
            <person name="Thiergart T."/>
            <person name="Pickel B."/>
            <person name="Atanasova L."/>
            <person name="Karlsson M."/>
            <person name="Huettel B."/>
            <person name="Barry K.W."/>
            <person name="Haridas S."/>
            <person name="Chen C."/>
            <person name="Bauer D."/>
            <person name="Andreopoulos W."/>
            <person name="Pangilinan J."/>
            <person name="LaButti K."/>
            <person name="Riley R."/>
            <person name="Lipzen A."/>
            <person name="Clum A."/>
            <person name="Drula E."/>
            <person name="Henrissat B."/>
            <person name="Kohler A."/>
            <person name="Grigoriev I.V."/>
            <person name="Martin F.M."/>
            <person name="Hacquard S."/>
        </authorList>
    </citation>
    <scope>NUCLEOTIDE SEQUENCE</scope>
    <source>
        <strain evidence="3">MPI-CAGE-CH-0230</strain>
    </source>
</reference>
<feature type="compositionally biased region" description="Pro residues" evidence="1">
    <location>
        <begin position="28"/>
        <end position="51"/>
    </location>
</feature>
<sequence>MLLQIAILLVSALTVNAGSIRRHCHTGPPGPPGPPTAGGPLDPSDPPPAPVVTPTLPVHGGSKELAGPEPLGFKSVLIGHGIQNYTCPAAGAKATATGALAVLWDIAPLFPGSGPLALSTEAWAAVTVKALHTTVIPLNLAADAGRPYAADPSAPFPAAADLTLEGVRVPLRFAGHHYFAGSVPTFTMGDALFVGKKNDGIAAPADADKGITGTGTIDWLRLGDTGSSHVTTLAYRVYTAGGVAGPCTGAGQAESVPYTAQYWFFG</sequence>
<name>A0A9P8XUL0_9PEZI</name>
<feature type="region of interest" description="Disordered" evidence="1">
    <location>
        <begin position="23"/>
        <end position="64"/>
    </location>
</feature>
<evidence type="ECO:0000256" key="2">
    <source>
        <dbReference type="SAM" id="SignalP"/>
    </source>
</evidence>
<dbReference type="Pfam" id="PF11937">
    <property type="entry name" value="DUF3455"/>
    <property type="match status" value="1"/>
</dbReference>
<dbReference type="Proteomes" id="UP000756346">
    <property type="component" value="Unassembled WGS sequence"/>
</dbReference>
<dbReference type="GeneID" id="70190823"/>
<accession>A0A9P8XUL0</accession>
<protein>
    <recommendedName>
        <fullName evidence="5">Malate dehydrogenase</fullName>
    </recommendedName>
</protein>
<gene>
    <name evidence="3" type="ORF">B0I36DRAFT_388898</name>
</gene>
<dbReference type="EMBL" id="JAGTJQ010000012">
    <property type="protein sequence ID" value="KAH7016214.1"/>
    <property type="molecule type" value="Genomic_DNA"/>
</dbReference>
<dbReference type="InterPro" id="IPR021851">
    <property type="entry name" value="DUF3455"/>
</dbReference>
<feature type="chain" id="PRO_5040254039" description="Malate dehydrogenase" evidence="2">
    <location>
        <begin position="18"/>
        <end position="266"/>
    </location>
</feature>
<keyword evidence="2" id="KW-0732">Signal</keyword>
<dbReference type="PANTHER" id="PTHR35567:SF3">
    <property type="entry name" value="MALATE DEHYDROGENASE"/>
    <property type="match status" value="1"/>
</dbReference>